<keyword evidence="3" id="KW-1185">Reference proteome</keyword>
<evidence type="ECO:0000256" key="1">
    <source>
        <dbReference type="SAM" id="MobiDB-lite"/>
    </source>
</evidence>
<dbReference type="Proteomes" id="UP001190700">
    <property type="component" value="Unassembled WGS sequence"/>
</dbReference>
<reference evidence="2 3" key="1">
    <citation type="journal article" date="2015" name="Genome Biol. Evol.">
        <title>Comparative Genomics of a Bacterivorous Green Alga Reveals Evolutionary Causalities and Consequences of Phago-Mixotrophic Mode of Nutrition.</title>
        <authorList>
            <person name="Burns J.A."/>
            <person name="Paasch A."/>
            <person name="Narechania A."/>
            <person name="Kim E."/>
        </authorList>
    </citation>
    <scope>NUCLEOTIDE SEQUENCE [LARGE SCALE GENOMIC DNA]</scope>
    <source>
        <strain evidence="2 3">PLY_AMNH</strain>
    </source>
</reference>
<name>A0AAE0KYN5_9CHLO</name>
<comment type="caution">
    <text evidence="2">The sequence shown here is derived from an EMBL/GenBank/DDBJ whole genome shotgun (WGS) entry which is preliminary data.</text>
</comment>
<gene>
    <name evidence="2" type="ORF">CYMTET_25677</name>
</gene>
<proteinExistence type="predicted"/>
<protein>
    <submittedName>
        <fullName evidence="2">Uncharacterized protein</fullName>
    </submittedName>
</protein>
<sequence length="108" mass="11468">MDIVEVIQRTNEHGEPNRMFTSPGEERGRRSALQELPVPWSVLVVLARPQKPASRNGHAREAYCPTSGHSLRSGNKGSGRQARRGGAMGVLAGTPGRPSTGAVNTSAP</sequence>
<feature type="region of interest" description="Disordered" evidence="1">
    <location>
        <begin position="50"/>
        <end position="108"/>
    </location>
</feature>
<dbReference type="AlphaFoldDB" id="A0AAE0KYN5"/>
<evidence type="ECO:0000313" key="3">
    <source>
        <dbReference type="Proteomes" id="UP001190700"/>
    </source>
</evidence>
<feature type="region of interest" description="Disordered" evidence="1">
    <location>
        <begin position="9"/>
        <end position="30"/>
    </location>
</feature>
<accession>A0AAE0KYN5</accession>
<dbReference type="EMBL" id="LGRX02013766">
    <property type="protein sequence ID" value="KAK3265653.1"/>
    <property type="molecule type" value="Genomic_DNA"/>
</dbReference>
<organism evidence="2 3">
    <name type="scientific">Cymbomonas tetramitiformis</name>
    <dbReference type="NCBI Taxonomy" id="36881"/>
    <lineage>
        <taxon>Eukaryota</taxon>
        <taxon>Viridiplantae</taxon>
        <taxon>Chlorophyta</taxon>
        <taxon>Pyramimonadophyceae</taxon>
        <taxon>Pyramimonadales</taxon>
        <taxon>Pyramimonadaceae</taxon>
        <taxon>Cymbomonas</taxon>
    </lineage>
</organism>
<evidence type="ECO:0000313" key="2">
    <source>
        <dbReference type="EMBL" id="KAK3265653.1"/>
    </source>
</evidence>